<reference evidence="2" key="1">
    <citation type="submission" date="2019-10" db="EMBL/GenBank/DDBJ databases">
        <authorList>
            <person name="Zhang R."/>
            <person name="Pan Y."/>
            <person name="Wang J."/>
            <person name="Ma R."/>
            <person name="Yu S."/>
        </authorList>
    </citation>
    <scope>NUCLEOTIDE SEQUENCE</scope>
    <source>
        <strain evidence="2">LA-IB0</strain>
        <tissue evidence="2">Leaf</tissue>
    </source>
</reference>
<keyword evidence="3" id="KW-1185">Reference proteome</keyword>
<organism evidence="2 3">
    <name type="scientific">Buddleja alternifolia</name>
    <dbReference type="NCBI Taxonomy" id="168488"/>
    <lineage>
        <taxon>Eukaryota</taxon>
        <taxon>Viridiplantae</taxon>
        <taxon>Streptophyta</taxon>
        <taxon>Embryophyta</taxon>
        <taxon>Tracheophyta</taxon>
        <taxon>Spermatophyta</taxon>
        <taxon>Magnoliopsida</taxon>
        <taxon>eudicotyledons</taxon>
        <taxon>Gunneridae</taxon>
        <taxon>Pentapetalae</taxon>
        <taxon>asterids</taxon>
        <taxon>lamiids</taxon>
        <taxon>Lamiales</taxon>
        <taxon>Scrophulariaceae</taxon>
        <taxon>Buddlejeae</taxon>
        <taxon>Buddleja</taxon>
    </lineage>
</organism>
<dbReference type="PANTHER" id="PTHR47718">
    <property type="entry name" value="OS01G0519700 PROTEIN"/>
    <property type="match status" value="1"/>
</dbReference>
<gene>
    <name evidence="2" type="ORF">BUALT_Bualt07G0102300</name>
</gene>
<evidence type="ECO:0000259" key="1">
    <source>
        <dbReference type="Pfam" id="PF03101"/>
    </source>
</evidence>
<evidence type="ECO:0000313" key="3">
    <source>
        <dbReference type="Proteomes" id="UP000826271"/>
    </source>
</evidence>
<evidence type="ECO:0000313" key="2">
    <source>
        <dbReference type="EMBL" id="KAG8379566.1"/>
    </source>
</evidence>
<dbReference type="Pfam" id="PF03101">
    <property type="entry name" value="FAR1"/>
    <property type="match status" value="1"/>
</dbReference>
<dbReference type="AlphaFoldDB" id="A0AAV6X9S0"/>
<sequence length="271" mass="30720">MDGQRSDYFPLEDVGMGEGWTRHGNELSLGTTTRSAEIGENIHEWVVEWRSRIGGVAVRRGTSCPIIDINEESLDEVSANLTSKKVLSDNCLSQLESRLDVGQLFFCPDEAYKLYVKYAISKGFSVRKGKNYTFWRSSEIRAKTFLCNKQGESKGKGDKENETKQYHNLDTREKCEVMLYIAPWKIIKFIKQHTHELAAHDEIHLLKSARKISESKAGTLESMVNAGIKAIHAFNYMEKECGGPEKIGFLKKDAYNLINQIRNSRIAGGDF</sequence>
<proteinExistence type="predicted"/>
<dbReference type="EMBL" id="WHWC01000007">
    <property type="protein sequence ID" value="KAG8379566.1"/>
    <property type="molecule type" value="Genomic_DNA"/>
</dbReference>
<dbReference type="InterPro" id="IPR004330">
    <property type="entry name" value="FAR1_DNA_bnd_dom"/>
</dbReference>
<accession>A0AAV6X9S0</accession>
<name>A0AAV6X9S0_9LAMI</name>
<feature type="domain" description="FAR1" evidence="1">
    <location>
        <begin position="114"/>
        <end position="198"/>
    </location>
</feature>
<dbReference type="Proteomes" id="UP000826271">
    <property type="component" value="Unassembled WGS sequence"/>
</dbReference>
<comment type="caution">
    <text evidence="2">The sequence shown here is derived from an EMBL/GenBank/DDBJ whole genome shotgun (WGS) entry which is preliminary data.</text>
</comment>
<protein>
    <recommendedName>
        <fullName evidence="1">FAR1 domain-containing protein</fullName>
    </recommendedName>
</protein>
<dbReference type="PANTHER" id="PTHR47718:SF17">
    <property type="entry name" value="PROTEIN FAR1-RELATED SEQUENCE 5-LIKE"/>
    <property type="match status" value="1"/>
</dbReference>